<keyword evidence="5" id="KW-1185">Reference proteome</keyword>
<evidence type="ECO:0000313" key="5">
    <source>
        <dbReference type="Proteomes" id="UP000034076"/>
    </source>
</evidence>
<dbReference type="PANTHER" id="PTHR35788">
    <property type="entry name" value="EXPORTED PROTEIN-RELATED"/>
    <property type="match status" value="1"/>
</dbReference>
<dbReference type="InterPro" id="IPR052913">
    <property type="entry name" value="Glycopeptide_resist_protein"/>
</dbReference>
<dbReference type="PATRIC" id="fig|270498.16.peg.721"/>
<feature type="transmembrane region" description="Helical" evidence="2">
    <location>
        <begin position="21"/>
        <end position="43"/>
    </location>
</feature>
<sequence length="542" mass="59538">MRKYRPARGHITTTRVVNPKRIAIFAAAIAAAVIVILFCVYMFSEVKLTDEKQKELFETGTFVEGVSVADVPLGGLTYQQGEEKVKAVADSMMNDNKIEFTVKDQPYSYSLSEVGASVDYETPLREAMLYGREGTRWDLQFGKVEAKNWPIDYAYDETKLASLLERDGAEWGEEAVEASFVVEKQKDEDALTTGGTLVTQEAKDGWKVDVESIKSAVKNEIETKQFAPFEATVEVVQAQGSSNPKEMVKMGSYTTKIGSSSSKGRKFNIWMISDKLNGAVFKPGETFSVNDYVGDRTVELGWALAPGIENGTYTDQAGGGICQVSSTFYNAALRAEMDIVARLPHSIMAGYVDPGMDATISTGGPDFKVKNPYEDDMVMIVTCNIPDMKVTVDIYGTVERDYYLKFESELIEKQDLPAVKYVTNSELDKYGIQRTKVGQQGEKYQIWGQKYDKETDQKIGDKFKVTTSTYNASAPVVELGSGIPIPADGTSIEEVKAQAAELKAKEEEANNPQPSAQPSTEPSAPPEETTDPVTDPGNAPAE</sequence>
<keyword evidence="2" id="KW-0472">Membrane</keyword>
<dbReference type="EMBL" id="LAYJ01000002">
    <property type="protein sequence ID" value="KKI52467.1"/>
    <property type="molecule type" value="Genomic_DNA"/>
</dbReference>
<name>A0A0M2NPY5_9FIRM</name>
<evidence type="ECO:0000256" key="2">
    <source>
        <dbReference type="SAM" id="Phobius"/>
    </source>
</evidence>
<proteinExistence type="predicted"/>
<organism evidence="4 5">
    <name type="scientific">Christensenella hongkongensis</name>
    <dbReference type="NCBI Taxonomy" id="270498"/>
    <lineage>
        <taxon>Bacteria</taxon>
        <taxon>Bacillati</taxon>
        <taxon>Bacillota</taxon>
        <taxon>Clostridia</taxon>
        <taxon>Christensenellales</taxon>
        <taxon>Christensenellaceae</taxon>
        <taxon>Christensenella</taxon>
    </lineage>
</organism>
<evidence type="ECO:0000259" key="3">
    <source>
        <dbReference type="Pfam" id="PF12229"/>
    </source>
</evidence>
<keyword evidence="2" id="KW-0812">Transmembrane</keyword>
<dbReference type="Pfam" id="PF04294">
    <property type="entry name" value="VanW"/>
    <property type="match status" value="1"/>
</dbReference>
<gene>
    <name evidence="4" type="ORF">CHK_0001</name>
</gene>
<protein>
    <submittedName>
        <fullName evidence="4">Vancomycin B-type resistance protein VanW</fullName>
    </submittedName>
</protein>
<dbReference type="RefSeq" id="WP_046441756.1">
    <property type="nucleotide sequence ID" value="NZ_JAXDTA010000042.1"/>
</dbReference>
<comment type="caution">
    <text evidence="4">The sequence shown here is derived from an EMBL/GenBank/DDBJ whole genome shotgun (WGS) entry which is preliminary data.</text>
</comment>
<feature type="domain" description="YoaR-like putative peptidoglycan binding" evidence="3">
    <location>
        <begin position="107"/>
        <end position="227"/>
    </location>
</feature>
<dbReference type="PANTHER" id="PTHR35788:SF1">
    <property type="entry name" value="EXPORTED PROTEIN"/>
    <property type="match status" value="1"/>
</dbReference>
<dbReference type="InterPro" id="IPR007391">
    <property type="entry name" value="Vancomycin_resist_VanW"/>
</dbReference>
<dbReference type="Pfam" id="PF12229">
    <property type="entry name" value="PG_binding_4"/>
    <property type="match status" value="1"/>
</dbReference>
<dbReference type="InterPro" id="IPR022029">
    <property type="entry name" value="YoaR-like_PG-bd"/>
</dbReference>
<reference evidence="4 5" key="1">
    <citation type="submission" date="2015-04" db="EMBL/GenBank/DDBJ databases">
        <title>Draft genome sequence of bacteremic isolate Catabacter hongkongensis type strain HKU16T.</title>
        <authorList>
            <person name="Lau S.K."/>
            <person name="Teng J.L."/>
            <person name="Huang Y."/>
            <person name="Curreem S.O."/>
            <person name="Tsui S.K."/>
            <person name="Woo P.C."/>
        </authorList>
    </citation>
    <scope>NUCLEOTIDE SEQUENCE [LARGE SCALE GENOMIC DNA]</scope>
    <source>
        <strain evidence="4 5">HKU16</strain>
    </source>
</reference>
<evidence type="ECO:0000313" key="4">
    <source>
        <dbReference type="EMBL" id="KKI52467.1"/>
    </source>
</evidence>
<evidence type="ECO:0000256" key="1">
    <source>
        <dbReference type="SAM" id="MobiDB-lite"/>
    </source>
</evidence>
<dbReference type="OrthoDB" id="9797191at2"/>
<feature type="region of interest" description="Disordered" evidence="1">
    <location>
        <begin position="495"/>
        <end position="542"/>
    </location>
</feature>
<keyword evidence="2" id="KW-1133">Transmembrane helix</keyword>
<dbReference type="STRING" id="270498.CHK_0001"/>
<feature type="compositionally biased region" description="Low complexity" evidence="1">
    <location>
        <begin position="512"/>
        <end position="522"/>
    </location>
</feature>
<accession>A0A0M2NPY5</accession>
<dbReference type="AlphaFoldDB" id="A0A0M2NPY5"/>
<dbReference type="Proteomes" id="UP000034076">
    <property type="component" value="Unassembled WGS sequence"/>
</dbReference>